<dbReference type="Gene3D" id="3.40.50.300">
    <property type="entry name" value="P-loop containing nucleotide triphosphate hydrolases"/>
    <property type="match status" value="1"/>
</dbReference>
<evidence type="ECO:0000313" key="3">
    <source>
        <dbReference type="Proteomes" id="UP001174677"/>
    </source>
</evidence>
<evidence type="ECO:0000313" key="2">
    <source>
        <dbReference type="EMBL" id="KAJ9184359.1"/>
    </source>
</evidence>
<evidence type="ECO:0000256" key="1">
    <source>
        <dbReference type="SAM" id="MobiDB-lite"/>
    </source>
</evidence>
<name>A0ABQ9MZT1_HEVBR</name>
<feature type="region of interest" description="Disordered" evidence="1">
    <location>
        <begin position="37"/>
        <end position="80"/>
    </location>
</feature>
<protein>
    <submittedName>
        <fullName evidence="2">Uncharacterized protein</fullName>
    </submittedName>
</protein>
<reference evidence="2" key="1">
    <citation type="journal article" date="2023" name="Plant Biotechnol. J.">
        <title>Chromosome-level wild Hevea brasiliensis genome provides new tools for genomic-assisted breeding and valuable loci to elevate rubber yield.</title>
        <authorList>
            <person name="Cheng H."/>
            <person name="Song X."/>
            <person name="Hu Y."/>
            <person name="Wu T."/>
            <person name="Yang Q."/>
            <person name="An Z."/>
            <person name="Feng S."/>
            <person name="Deng Z."/>
            <person name="Wu W."/>
            <person name="Zeng X."/>
            <person name="Tu M."/>
            <person name="Wang X."/>
            <person name="Huang H."/>
        </authorList>
    </citation>
    <scope>NUCLEOTIDE SEQUENCE</scope>
    <source>
        <strain evidence="2">MT/VB/25A 57/8</strain>
    </source>
</reference>
<accession>A0ABQ9MZT1</accession>
<dbReference type="Proteomes" id="UP001174677">
    <property type="component" value="Chromosome 3"/>
</dbReference>
<sequence>MALAKQHGFLFVETSAKIKEKVEKCFQDLALKILEGRDKKRLEEEQNNKPPEQKTRQPSKGEEKEERRPIYEPDRWWSLN</sequence>
<keyword evidence="3" id="KW-1185">Reference proteome</keyword>
<proteinExistence type="predicted"/>
<gene>
    <name evidence="2" type="ORF">P3X46_004091</name>
</gene>
<organism evidence="2 3">
    <name type="scientific">Hevea brasiliensis</name>
    <name type="common">Para rubber tree</name>
    <name type="synonym">Siphonia brasiliensis</name>
    <dbReference type="NCBI Taxonomy" id="3981"/>
    <lineage>
        <taxon>Eukaryota</taxon>
        <taxon>Viridiplantae</taxon>
        <taxon>Streptophyta</taxon>
        <taxon>Embryophyta</taxon>
        <taxon>Tracheophyta</taxon>
        <taxon>Spermatophyta</taxon>
        <taxon>Magnoliopsida</taxon>
        <taxon>eudicotyledons</taxon>
        <taxon>Gunneridae</taxon>
        <taxon>Pentapetalae</taxon>
        <taxon>rosids</taxon>
        <taxon>fabids</taxon>
        <taxon>Malpighiales</taxon>
        <taxon>Euphorbiaceae</taxon>
        <taxon>Crotonoideae</taxon>
        <taxon>Micrandreae</taxon>
        <taxon>Hevea</taxon>
    </lineage>
</organism>
<dbReference type="InterPro" id="IPR027417">
    <property type="entry name" value="P-loop_NTPase"/>
</dbReference>
<comment type="caution">
    <text evidence="2">The sequence shown here is derived from an EMBL/GenBank/DDBJ whole genome shotgun (WGS) entry which is preliminary data.</text>
</comment>
<dbReference type="EMBL" id="JARPOI010000003">
    <property type="protein sequence ID" value="KAJ9184359.1"/>
    <property type="molecule type" value="Genomic_DNA"/>
</dbReference>